<feature type="region of interest" description="Disordered" evidence="3">
    <location>
        <begin position="90"/>
        <end position="197"/>
    </location>
</feature>
<feature type="compositionally biased region" description="Basic residues" evidence="3">
    <location>
        <begin position="1473"/>
        <end position="1484"/>
    </location>
</feature>
<feature type="compositionally biased region" description="Polar residues" evidence="3">
    <location>
        <begin position="635"/>
        <end position="652"/>
    </location>
</feature>
<dbReference type="SMART" id="SM00248">
    <property type="entry name" value="ANK"/>
    <property type="match status" value="4"/>
</dbReference>
<evidence type="ECO:0000313" key="5">
    <source>
        <dbReference type="EMBL" id="CAD9825156.1"/>
    </source>
</evidence>
<feature type="region of interest" description="Disordered" evidence="3">
    <location>
        <begin position="1"/>
        <end position="51"/>
    </location>
</feature>
<reference evidence="5" key="1">
    <citation type="submission" date="2021-01" db="EMBL/GenBank/DDBJ databases">
        <authorList>
            <person name="Corre E."/>
            <person name="Pelletier E."/>
            <person name="Niang G."/>
            <person name="Scheremetjew M."/>
            <person name="Finn R."/>
            <person name="Kale V."/>
            <person name="Holt S."/>
            <person name="Cochrane G."/>
            <person name="Meng A."/>
            <person name="Brown T."/>
            <person name="Cohen L."/>
        </authorList>
    </citation>
    <scope>NUCLEOTIDE SEQUENCE</scope>
    <source>
        <strain evidence="5">CCMP2084</strain>
    </source>
</reference>
<organism evidence="5">
    <name type="scientific">Attheya septentrionalis</name>
    <dbReference type="NCBI Taxonomy" id="420275"/>
    <lineage>
        <taxon>Eukaryota</taxon>
        <taxon>Sar</taxon>
        <taxon>Stramenopiles</taxon>
        <taxon>Ochrophyta</taxon>
        <taxon>Bacillariophyta</taxon>
        <taxon>Coscinodiscophyceae</taxon>
        <taxon>Chaetocerotophycidae</taxon>
        <taxon>Chaetocerotales</taxon>
        <taxon>Attheyaceae</taxon>
        <taxon>Attheya</taxon>
    </lineage>
</organism>
<feature type="compositionally biased region" description="Polar residues" evidence="3">
    <location>
        <begin position="124"/>
        <end position="148"/>
    </location>
</feature>
<feature type="compositionally biased region" description="Polar residues" evidence="3">
    <location>
        <begin position="260"/>
        <end position="270"/>
    </location>
</feature>
<evidence type="ECO:0000256" key="1">
    <source>
        <dbReference type="ARBA" id="ARBA00022737"/>
    </source>
</evidence>
<dbReference type="GO" id="GO:0004672">
    <property type="term" value="F:protein kinase activity"/>
    <property type="evidence" value="ECO:0007669"/>
    <property type="project" value="InterPro"/>
</dbReference>
<dbReference type="GO" id="GO:0005886">
    <property type="term" value="C:plasma membrane"/>
    <property type="evidence" value="ECO:0007669"/>
    <property type="project" value="TreeGrafter"/>
</dbReference>
<feature type="region of interest" description="Disordered" evidence="3">
    <location>
        <begin position="522"/>
        <end position="563"/>
    </location>
</feature>
<dbReference type="SUPFAM" id="SSF56112">
    <property type="entry name" value="Protein kinase-like (PK-like)"/>
    <property type="match status" value="1"/>
</dbReference>
<accession>A0A7S2UNC3</accession>
<evidence type="ECO:0000256" key="2">
    <source>
        <dbReference type="ARBA" id="ARBA00023043"/>
    </source>
</evidence>
<feature type="domain" description="Protein kinase" evidence="4">
    <location>
        <begin position="1129"/>
        <end position="1442"/>
    </location>
</feature>
<protein>
    <recommendedName>
        <fullName evidence="4">Protein kinase domain-containing protein</fullName>
    </recommendedName>
</protein>
<name>A0A7S2UNC3_9STRA</name>
<feature type="compositionally biased region" description="Basic residues" evidence="3">
    <location>
        <begin position="271"/>
        <end position="288"/>
    </location>
</feature>
<keyword evidence="2" id="KW-0040">ANK repeat</keyword>
<feature type="compositionally biased region" description="Polar residues" evidence="3">
    <location>
        <begin position="522"/>
        <end position="537"/>
    </location>
</feature>
<dbReference type="PANTHER" id="PTHR24186">
    <property type="entry name" value="PROTEIN PHOSPHATASE 1 REGULATORY SUBUNIT"/>
    <property type="match status" value="1"/>
</dbReference>
<dbReference type="PANTHER" id="PTHR24186:SF38">
    <property type="entry name" value="ANKYRIN REPEAT FAMILY PROTEIN"/>
    <property type="match status" value="1"/>
</dbReference>
<evidence type="ECO:0000256" key="3">
    <source>
        <dbReference type="SAM" id="MobiDB-lite"/>
    </source>
</evidence>
<sequence>MAISASSRNPYYPSKGHGNFRGSTRNGNHQGRAAPPTTVSMTATRNTRVPSGVSRITTESRIQAHHLEVSALPSAKFRPTEAQLRWAQFHRSKRASKTRQQVESFWQTPATIDEVPGWKEGDGDTTQESSSDNDTIGSNENAKSFSNDVSDHSSQKRLSPHNKQSARKRMSRHRRRMRKRRPRPGDPKISRGRRVLLRVSARATEERRAHFKENGYRISAGKINEEVEVEDDDASVDSIRDSLELNLSLLSSHEVPDEQSVFTTSTNQSSKSRRSAKSVGSVHRRKTKAVAPKSKKILGYIASADSFEDEKRVKRFEEAYNLLWASTKSNGEQQQNLEVKTPLKRWTRGSHVESAFPADVQLRTPRIPSGRYHQDSELKDRGASWLVHLPDKVRSVHLSAQRLLRPDGTYAPPDVSDEDEKLEVLSPGQQKFDELVAILQHSPEVNPEEASAPENNTPSPGFAWAQSMADLNRLRNSDNKRESLDPMASSVAQGAAVVAGVSPLVGTAHSIHAPGMNFDGTFSQYREDSSPPNSRSLAASKKNLSERWTVEKEGENEKGKGFRMGTKVKGFTKKIFGKSDSTLQGKEVSTKGETHADVHSLSTNYMRVVKGLSKSVPSPRHDTDTAMPPPAPTTRSTRAISPTRGPRQSLSPEQIRKFNKQIVVNTKAYFDETSNSVIDTDGTTSEASGNQMSQFSIQNLMLSPTLLAKRLQQAIRALELRKWDQVSYLTSANPWLAEMADVCTNQYLLHNLALNGAGGDNGQIPAPEKLNIELIEANPGAVHKFDNDGNLPLHMAAACANLPLTRELGKRFSSGASVRNNDGLLPLHLAIMACSSRPSGASGDGPQSVKTILSLFPGAVGVCDNNGNLPLHVAAASLSGDVGVEVIYMLLDEGERQGRTASGLKLRGAEKMKSIREDLSDFTESTTTVTDSSSPAADVINESTCINLVKNSHGNTPLTTAIRSLAGWQVVEALVSSRGGEEAALDVDASFRNALHLLVTTEYADPASILSLLKIFPGIASVRNGTGVLPIETACMNMMSREVILALVLVDLPVDLDEKTGVKVREGYGGSWWFLACDCDDDHVDIVLEVLSICSYRQTRELCFMKGCTSRDNGSVISRATPNCKQIMRKALRFVGRFEFMGSSAIFSDPSLGLKVFDALDFGTEDNPIQGGRKVKLRCFSKEAPYLEETALLQKKVDFDRIAVEDIFNFCVHEYEGYASSSAPKQFCIAVEQPSLLLSRIVDKFTNNAEYRAEREMFNKYLSKVGLVLRIIAKTIKELHARGIVHGNIGMRTCGKFGDQWKLMESMGCRMNNEEFQSSHLNENSPPEAVDFREDKQHNVAVFRSSLPAHYSVDLWAFGKLAFEVLVGEPLVPFDSTQNVHDDSEALAAISSWNETNLRQVIRKLEDTGMSSLGADMITHCLCANPIDRPESMDEVLNHPFWRDTKRKATQQQKLQSASSKSLKSVVPTVKKSPSRRPRRTFAA</sequence>
<feature type="region of interest" description="Disordered" evidence="3">
    <location>
        <begin position="1447"/>
        <end position="1484"/>
    </location>
</feature>
<feature type="compositionally biased region" description="Polar residues" evidence="3">
    <location>
        <begin position="37"/>
        <end position="51"/>
    </location>
</feature>
<dbReference type="Gene3D" id="1.10.510.10">
    <property type="entry name" value="Transferase(Phosphotransferase) domain 1"/>
    <property type="match status" value="1"/>
</dbReference>
<dbReference type="GO" id="GO:0005524">
    <property type="term" value="F:ATP binding"/>
    <property type="evidence" value="ECO:0007669"/>
    <property type="project" value="InterPro"/>
</dbReference>
<gene>
    <name evidence="5" type="ORF">ASEP1449_LOCUS16990</name>
</gene>
<feature type="compositionally biased region" description="Polar residues" evidence="3">
    <location>
        <begin position="98"/>
        <end position="110"/>
    </location>
</feature>
<dbReference type="InterPro" id="IPR002110">
    <property type="entry name" value="Ankyrin_rpt"/>
</dbReference>
<evidence type="ECO:0000259" key="4">
    <source>
        <dbReference type="PROSITE" id="PS50011"/>
    </source>
</evidence>
<dbReference type="InterPro" id="IPR036770">
    <property type="entry name" value="Ankyrin_rpt-contain_sf"/>
</dbReference>
<feature type="region of interest" description="Disordered" evidence="3">
    <location>
        <begin position="444"/>
        <end position="463"/>
    </location>
</feature>
<feature type="region of interest" description="Disordered" evidence="3">
    <location>
        <begin position="256"/>
        <end position="288"/>
    </location>
</feature>
<dbReference type="EMBL" id="HBHQ01025195">
    <property type="protein sequence ID" value="CAD9825156.1"/>
    <property type="molecule type" value="Transcribed_RNA"/>
</dbReference>
<feature type="compositionally biased region" description="Low complexity" evidence="3">
    <location>
        <begin position="1450"/>
        <end position="1465"/>
    </location>
</feature>
<dbReference type="InterPro" id="IPR011009">
    <property type="entry name" value="Kinase-like_dom_sf"/>
</dbReference>
<dbReference type="InterPro" id="IPR000719">
    <property type="entry name" value="Prot_kinase_dom"/>
</dbReference>
<proteinExistence type="predicted"/>
<dbReference type="Gene3D" id="1.25.40.20">
    <property type="entry name" value="Ankyrin repeat-containing domain"/>
    <property type="match status" value="1"/>
</dbReference>
<keyword evidence="1" id="KW-0677">Repeat</keyword>
<feature type="compositionally biased region" description="Basic and acidic residues" evidence="3">
    <location>
        <begin position="543"/>
        <end position="560"/>
    </location>
</feature>
<feature type="region of interest" description="Disordered" evidence="3">
    <location>
        <begin position="614"/>
        <end position="653"/>
    </location>
</feature>
<dbReference type="SUPFAM" id="SSF48403">
    <property type="entry name" value="Ankyrin repeat"/>
    <property type="match status" value="1"/>
</dbReference>
<feature type="compositionally biased region" description="Basic residues" evidence="3">
    <location>
        <begin position="158"/>
        <end position="182"/>
    </location>
</feature>
<dbReference type="PROSITE" id="PS50011">
    <property type="entry name" value="PROTEIN_KINASE_DOM"/>
    <property type="match status" value="1"/>
</dbReference>